<comment type="cofactor">
    <cofactor evidence="9">
        <name>[2Fe-2S] cluster</name>
        <dbReference type="ChEBI" id="CHEBI:190135"/>
    </cofactor>
</comment>
<evidence type="ECO:0000256" key="5">
    <source>
        <dbReference type="ARBA" id="ARBA00023004"/>
    </source>
</evidence>
<accession>A0ABT0X4H8</accession>
<dbReference type="Gene3D" id="2.102.10.10">
    <property type="entry name" value="Rieske [2Fe-2S] iron-sulphur domain"/>
    <property type="match status" value="1"/>
</dbReference>
<organism evidence="13 14">
    <name type="scientific">Streptomyces meridianus</name>
    <dbReference type="NCBI Taxonomy" id="2938945"/>
    <lineage>
        <taxon>Bacteria</taxon>
        <taxon>Bacillati</taxon>
        <taxon>Actinomycetota</taxon>
        <taxon>Actinomycetes</taxon>
        <taxon>Kitasatosporales</taxon>
        <taxon>Streptomycetaceae</taxon>
        <taxon>Streptomyces</taxon>
    </lineage>
</organism>
<keyword evidence="11" id="KW-0732">Signal</keyword>
<gene>
    <name evidence="13" type="ORF">M1E25_08800</name>
</gene>
<feature type="region of interest" description="Disordered" evidence="10">
    <location>
        <begin position="33"/>
        <end position="73"/>
    </location>
</feature>
<keyword evidence="7" id="KW-1015">Disulfide bond</keyword>
<evidence type="ECO:0000313" key="14">
    <source>
        <dbReference type="Proteomes" id="UP001167160"/>
    </source>
</evidence>
<feature type="chain" id="PRO_5047293198" description="Cytochrome bc1 complex Rieske iron-sulfur subunit" evidence="11">
    <location>
        <begin position="31"/>
        <end position="153"/>
    </location>
</feature>
<evidence type="ECO:0000256" key="8">
    <source>
        <dbReference type="ARBA" id="ARBA00029586"/>
    </source>
</evidence>
<dbReference type="InterPro" id="IPR005805">
    <property type="entry name" value="Rieske_Fe-S_prot_C"/>
</dbReference>
<keyword evidence="5" id="KW-0408">Iron</keyword>
<name>A0ABT0X4H8_9ACTN</name>
<dbReference type="Pfam" id="PF00355">
    <property type="entry name" value="Rieske"/>
    <property type="match status" value="1"/>
</dbReference>
<evidence type="ECO:0000256" key="7">
    <source>
        <dbReference type="ARBA" id="ARBA00023157"/>
    </source>
</evidence>
<keyword evidence="4" id="KW-0479">Metal-binding</keyword>
<comment type="function">
    <text evidence="1">Iron-sulfur subunit of the cytochrome bc1 complex, an essential component of the respiratory electron transport chain required for ATP synthesis. The bc1 complex catalyzes the oxidation of menaquinol and the reduction of cytochrome c in the respiratory chain. The bc1 complex operates through a Q-cycle mechanism that couples electron transfer to generation of the proton gradient that drives ATP synthesis.</text>
</comment>
<dbReference type="CDD" id="cd03467">
    <property type="entry name" value="Rieske"/>
    <property type="match status" value="1"/>
</dbReference>
<dbReference type="InterPro" id="IPR014349">
    <property type="entry name" value="Rieske_Fe-S_prot"/>
</dbReference>
<evidence type="ECO:0000256" key="2">
    <source>
        <dbReference type="ARBA" id="ARBA00015816"/>
    </source>
</evidence>
<proteinExistence type="predicted"/>
<feature type="domain" description="Rieske" evidence="12">
    <location>
        <begin position="60"/>
        <end position="152"/>
    </location>
</feature>
<keyword evidence="14" id="KW-1185">Reference proteome</keyword>
<evidence type="ECO:0000256" key="1">
    <source>
        <dbReference type="ARBA" id="ARBA00002494"/>
    </source>
</evidence>
<dbReference type="PRINTS" id="PR00162">
    <property type="entry name" value="RIESKE"/>
</dbReference>
<dbReference type="InterPro" id="IPR017941">
    <property type="entry name" value="Rieske_2Fe-2S"/>
</dbReference>
<feature type="signal peptide" evidence="11">
    <location>
        <begin position="1"/>
        <end position="30"/>
    </location>
</feature>
<dbReference type="EMBL" id="JAMQGM010000018">
    <property type="protein sequence ID" value="MCM2577450.1"/>
    <property type="molecule type" value="Genomic_DNA"/>
</dbReference>
<evidence type="ECO:0000256" key="4">
    <source>
        <dbReference type="ARBA" id="ARBA00022723"/>
    </source>
</evidence>
<evidence type="ECO:0000259" key="12">
    <source>
        <dbReference type="PROSITE" id="PS51296"/>
    </source>
</evidence>
<reference evidence="13" key="1">
    <citation type="journal article" date="2023" name="Int. J. Syst. Evol. Microbiol.">
        <title>Streptomyces meridianus sp. nov. isolated from brackish water of the Tagus estuary in Alcochete, Portugal.</title>
        <authorList>
            <person name="Santos J.D.N."/>
            <person name="Klimek D."/>
            <person name="Calusinska M."/>
            <person name="Lobo Da Cunha A."/>
            <person name="Catita J."/>
            <person name="Goncalves H."/>
            <person name="Gonzalez I."/>
            <person name="Reyes F."/>
            <person name="Lage O.M."/>
        </authorList>
    </citation>
    <scope>NUCLEOTIDE SEQUENCE</scope>
    <source>
        <strain evidence="13">MTZ3.1</strain>
    </source>
</reference>
<evidence type="ECO:0000313" key="13">
    <source>
        <dbReference type="EMBL" id="MCM2577450.1"/>
    </source>
</evidence>
<evidence type="ECO:0000256" key="9">
    <source>
        <dbReference type="ARBA" id="ARBA00034078"/>
    </source>
</evidence>
<dbReference type="InterPro" id="IPR036922">
    <property type="entry name" value="Rieske_2Fe-2S_sf"/>
</dbReference>
<evidence type="ECO:0000256" key="10">
    <source>
        <dbReference type="SAM" id="MobiDB-lite"/>
    </source>
</evidence>
<dbReference type="Proteomes" id="UP001167160">
    <property type="component" value="Unassembled WGS sequence"/>
</dbReference>
<dbReference type="RefSeq" id="WP_251412270.1">
    <property type="nucleotide sequence ID" value="NZ_JAMQGM010000018.1"/>
</dbReference>
<dbReference type="PROSITE" id="PS51296">
    <property type="entry name" value="RIESKE"/>
    <property type="match status" value="1"/>
</dbReference>
<keyword evidence="6" id="KW-0411">Iron-sulfur</keyword>
<evidence type="ECO:0000256" key="11">
    <source>
        <dbReference type="SAM" id="SignalP"/>
    </source>
</evidence>
<protein>
    <recommendedName>
        <fullName evidence="2">Cytochrome bc1 complex Rieske iron-sulfur subunit</fullName>
    </recommendedName>
    <alternativeName>
        <fullName evidence="8">Cytochrome bc1 reductase complex subunit QcrA</fullName>
    </alternativeName>
</protein>
<evidence type="ECO:0000256" key="6">
    <source>
        <dbReference type="ARBA" id="ARBA00023014"/>
    </source>
</evidence>
<evidence type="ECO:0000256" key="3">
    <source>
        <dbReference type="ARBA" id="ARBA00022714"/>
    </source>
</evidence>
<comment type="caution">
    <text evidence="13">The sequence shown here is derived from an EMBL/GenBank/DDBJ whole genome shotgun (WGS) entry which is preliminary data.</text>
</comment>
<feature type="compositionally biased region" description="Low complexity" evidence="10">
    <location>
        <begin position="46"/>
        <end position="55"/>
    </location>
</feature>
<sequence>MTESQETEPALCRRAVVAVAGAAGLTAALAACGASGEGGQPEDSPSRTGGSSDPGTTGGGALTSTGDIPEGGGKIFADEKIVVTQPSAGEFRAFSAVCTHAGCIVSSVGDGTVNCACHGSRFSIDNGSVEHGPATKPLPAEKITVKGDSITRG</sequence>
<dbReference type="SUPFAM" id="SSF50022">
    <property type="entry name" value="ISP domain"/>
    <property type="match status" value="1"/>
</dbReference>
<keyword evidence="3" id="KW-0001">2Fe-2S</keyword>
<dbReference type="PANTHER" id="PTHR10134">
    <property type="entry name" value="CYTOCHROME B-C1 COMPLEX SUBUNIT RIESKE, MITOCHONDRIAL"/>
    <property type="match status" value="1"/>
</dbReference>